<keyword evidence="2" id="KW-1133">Transmembrane helix</keyword>
<dbReference type="InterPro" id="IPR055709">
    <property type="entry name" value="DUF7285"/>
</dbReference>
<name>A0A897MX08_9EURY</name>
<proteinExistence type="predicted"/>
<evidence type="ECO:0000313" key="3">
    <source>
        <dbReference type="EMBL" id="QSG03449.1"/>
    </source>
</evidence>
<keyword evidence="2" id="KW-0812">Transmembrane</keyword>
<dbReference type="AlphaFoldDB" id="A0A897MX08"/>
<dbReference type="Proteomes" id="UP000663586">
    <property type="component" value="Chromosome"/>
</dbReference>
<dbReference type="GeneID" id="70685628"/>
<dbReference type="Pfam" id="PF23956">
    <property type="entry name" value="DUF7285"/>
    <property type="match status" value="1"/>
</dbReference>
<keyword evidence="3" id="KW-0282">Flagellum</keyword>
<feature type="transmembrane region" description="Helical" evidence="2">
    <location>
        <begin position="16"/>
        <end position="37"/>
    </location>
</feature>
<protein>
    <submittedName>
        <fullName evidence="3">Putative pilin/flagellin</fullName>
    </submittedName>
</protein>
<keyword evidence="2" id="KW-0472">Membrane</keyword>
<dbReference type="KEGG" id="hara:AArcS_2252"/>
<dbReference type="EMBL" id="CP064786">
    <property type="protein sequence ID" value="QSG03449.1"/>
    <property type="molecule type" value="Genomic_DNA"/>
</dbReference>
<keyword evidence="3" id="KW-0966">Cell projection</keyword>
<evidence type="ECO:0000256" key="2">
    <source>
        <dbReference type="SAM" id="Phobius"/>
    </source>
</evidence>
<dbReference type="RefSeq" id="WP_238477501.1">
    <property type="nucleotide sequence ID" value="NZ_CP064786.1"/>
</dbReference>
<organism evidence="3 4">
    <name type="scientific">Natranaeroarchaeum sulfidigenes</name>
    <dbReference type="NCBI Taxonomy" id="2784880"/>
    <lineage>
        <taxon>Archaea</taxon>
        <taxon>Methanobacteriati</taxon>
        <taxon>Methanobacteriota</taxon>
        <taxon>Stenosarchaea group</taxon>
        <taxon>Halobacteria</taxon>
        <taxon>Halobacteriales</taxon>
        <taxon>Natronoarchaeaceae</taxon>
        <taxon>Natranaeroarchaeum</taxon>
    </lineage>
</organism>
<evidence type="ECO:0000256" key="1">
    <source>
        <dbReference type="SAM" id="MobiDB-lite"/>
    </source>
</evidence>
<gene>
    <name evidence="3" type="ORF">AArcS_2252</name>
</gene>
<feature type="region of interest" description="Disordered" evidence="1">
    <location>
        <begin position="107"/>
        <end position="132"/>
    </location>
</feature>
<evidence type="ECO:0000313" key="4">
    <source>
        <dbReference type="Proteomes" id="UP000663586"/>
    </source>
</evidence>
<accession>A0A897MX08</accession>
<reference evidence="3" key="1">
    <citation type="submission" date="2020-11" db="EMBL/GenBank/DDBJ databases">
        <title>Carbohydrate-dependent, anaerobic sulfur respiration: A novel catabolism in halophilic archaea.</title>
        <authorList>
            <person name="Sorokin D.Y."/>
            <person name="Messina E."/>
            <person name="Smedile F."/>
            <person name="La Cono V."/>
            <person name="Hallsworth J.E."/>
            <person name="Yakimov M.M."/>
        </authorList>
    </citation>
    <scope>NUCLEOTIDE SEQUENCE</scope>
    <source>
        <strain evidence="3">AArc-S</strain>
    </source>
</reference>
<keyword evidence="4" id="KW-1185">Reference proteome</keyword>
<sequence>MPRWSLSDDRGQAEPIPALVAVAAVCLGVSLYAGYAADALPGTSDRAVEETTLDTVWTELGEDGLYDPSADVLDTLSRETLPDGYHVRVTISVEDTRGDRRVVDRVRIDAHGDGDPGSPSEDARTASRSIPVVDEDLPGEIDVGTLSVEVWQ</sequence>
<keyword evidence="3" id="KW-0969">Cilium</keyword>